<protein>
    <recommendedName>
        <fullName evidence="9">Methylated-DNA--protein-cysteine methyltransferase</fullName>
        <ecNumber evidence="9">2.1.1.63</ecNumber>
    </recommendedName>
    <alternativeName>
        <fullName evidence="9">6-O-methylguanine-DNA methyltransferase</fullName>
        <shortName evidence="9">MGMT</shortName>
    </alternativeName>
    <alternativeName>
        <fullName evidence="9">O-6-methylguanine-DNA-alkyltransferase</fullName>
    </alternativeName>
</protein>
<evidence type="ECO:0000256" key="4">
    <source>
        <dbReference type="ARBA" id="ARBA00022603"/>
    </source>
</evidence>
<comment type="subcellular location">
    <subcellularLocation>
        <location evidence="9">Cytoplasm</location>
    </subcellularLocation>
</comment>
<comment type="miscellaneous">
    <text evidence="9">This enzyme catalyzes only one turnover and therefore is not strictly catalytic. According to one definition, an enzyme is a biocatalyst that acts repeatedly and over many reaction cycles.</text>
</comment>
<dbReference type="Proteomes" id="UP000198926">
    <property type="component" value="Unassembled WGS sequence"/>
</dbReference>
<comment type="catalytic activity">
    <reaction evidence="1 9">
        <text>a 4-O-methyl-thymidine in DNA + L-cysteinyl-[protein] = a thymidine in DNA + S-methyl-L-cysteinyl-[protein]</text>
        <dbReference type="Rhea" id="RHEA:53428"/>
        <dbReference type="Rhea" id="RHEA-COMP:10131"/>
        <dbReference type="Rhea" id="RHEA-COMP:10132"/>
        <dbReference type="Rhea" id="RHEA-COMP:13555"/>
        <dbReference type="Rhea" id="RHEA-COMP:13556"/>
        <dbReference type="ChEBI" id="CHEBI:29950"/>
        <dbReference type="ChEBI" id="CHEBI:82612"/>
        <dbReference type="ChEBI" id="CHEBI:137386"/>
        <dbReference type="ChEBI" id="CHEBI:137387"/>
        <dbReference type="EC" id="2.1.1.63"/>
    </reaction>
</comment>
<dbReference type="SUPFAM" id="SSF53155">
    <property type="entry name" value="Methylated DNA-protein cysteine methyltransferase domain"/>
    <property type="match status" value="1"/>
</dbReference>
<gene>
    <name evidence="12" type="ORF">SAMN05444714_1956</name>
</gene>
<dbReference type="EC" id="2.1.1.63" evidence="9"/>
<keyword evidence="13" id="KW-1185">Reference proteome</keyword>
<dbReference type="FunFam" id="1.10.10.10:FF:000214">
    <property type="entry name" value="Methylated-DNA--protein-cysteine methyltransferase"/>
    <property type="match status" value="1"/>
</dbReference>
<accession>A0A1I6MK75</accession>
<proteinExistence type="inferred from homology"/>
<evidence type="ECO:0000256" key="2">
    <source>
        <dbReference type="ARBA" id="ARBA00008711"/>
    </source>
</evidence>
<dbReference type="Pfam" id="PF01035">
    <property type="entry name" value="DNA_binding_1"/>
    <property type="match status" value="1"/>
</dbReference>
<dbReference type="InterPro" id="IPR008332">
    <property type="entry name" value="MethylG_MeTrfase_N"/>
</dbReference>
<dbReference type="InterPro" id="IPR014048">
    <property type="entry name" value="MethylDNA_cys_MeTrfase_DNA-bd"/>
</dbReference>
<dbReference type="PANTHER" id="PTHR10815">
    <property type="entry name" value="METHYLATED-DNA--PROTEIN-CYSTEINE METHYLTRANSFERASE"/>
    <property type="match status" value="1"/>
</dbReference>
<dbReference type="CDD" id="cd06445">
    <property type="entry name" value="ATase"/>
    <property type="match status" value="1"/>
</dbReference>
<feature type="domain" description="Methylated-DNA-[protein]-cysteine S-methyltransferase DNA binding" evidence="10">
    <location>
        <begin position="66"/>
        <end position="145"/>
    </location>
</feature>
<dbReference type="InterPro" id="IPR036631">
    <property type="entry name" value="MGMT_N_sf"/>
</dbReference>
<evidence type="ECO:0000259" key="11">
    <source>
        <dbReference type="Pfam" id="PF02870"/>
    </source>
</evidence>
<dbReference type="SUPFAM" id="SSF46767">
    <property type="entry name" value="Methylated DNA-protein cysteine methyltransferase, C-terminal domain"/>
    <property type="match status" value="1"/>
</dbReference>
<dbReference type="PANTHER" id="PTHR10815:SF13">
    <property type="entry name" value="METHYLATED-DNA--PROTEIN-CYSTEINE METHYLTRANSFERASE"/>
    <property type="match status" value="1"/>
</dbReference>
<keyword evidence="5 9" id="KW-0808">Transferase</keyword>
<evidence type="ECO:0000256" key="1">
    <source>
        <dbReference type="ARBA" id="ARBA00001286"/>
    </source>
</evidence>
<keyword evidence="7 9" id="KW-0234">DNA repair</keyword>
<dbReference type="Gene3D" id="3.30.160.70">
    <property type="entry name" value="Methylated DNA-protein cysteine methyltransferase domain"/>
    <property type="match status" value="1"/>
</dbReference>
<dbReference type="GO" id="GO:0003908">
    <property type="term" value="F:methylated-DNA-[protein]-cysteine S-methyltransferase activity"/>
    <property type="evidence" value="ECO:0007669"/>
    <property type="project" value="UniProtKB-UniRule"/>
</dbReference>
<feature type="domain" description="Methylguanine DNA methyltransferase ribonuclease-like" evidence="11">
    <location>
        <begin position="31"/>
        <end position="62"/>
    </location>
</feature>
<keyword evidence="3 9" id="KW-0963">Cytoplasm</keyword>
<dbReference type="AlphaFoldDB" id="A0A1I6MK75"/>
<dbReference type="RefSeq" id="WP_090206996.1">
    <property type="nucleotide sequence ID" value="NZ_FOZM01000001.1"/>
</dbReference>
<keyword evidence="4 9" id="KW-0489">Methyltransferase</keyword>
<comment type="function">
    <text evidence="9">Involved in the cellular defense against the biological effects of O6-methylguanine (O6-MeG) and O4-methylthymine (O4-MeT) in DNA. Repairs the methylated nucleobase in DNA by stoichiometrically transferring the methyl group to a cysteine residue in the enzyme. This is a suicide reaction: the enzyme is irreversibly inactivated.</text>
</comment>
<dbReference type="GO" id="GO:0006307">
    <property type="term" value="P:DNA alkylation repair"/>
    <property type="evidence" value="ECO:0007669"/>
    <property type="project" value="UniProtKB-UniRule"/>
</dbReference>
<evidence type="ECO:0000256" key="3">
    <source>
        <dbReference type="ARBA" id="ARBA00022490"/>
    </source>
</evidence>
<reference evidence="12 13" key="1">
    <citation type="submission" date="2016-10" db="EMBL/GenBank/DDBJ databases">
        <authorList>
            <person name="de Groot N.N."/>
        </authorList>
    </citation>
    <scope>NUCLEOTIDE SEQUENCE [LARGE SCALE GENOMIC DNA]</scope>
    <source>
        <strain evidence="12 13">DSM 29433</strain>
    </source>
</reference>
<dbReference type="STRING" id="1123755.SAMN05444714_1956"/>
<evidence type="ECO:0000256" key="6">
    <source>
        <dbReference type="ARBA" id="ARBA00022763"/>
    </source>
</evidence>
<evidence type="ECO:0000256" key="5">
    <source>
        <dbReference type="ARBA" id="ARBA00022679"/>
    </source>
</evidence>
<comment type="similarity">
    <text evidence="2 9">Belongs to the MGMT family.</text>
</comment>
<feature type="active site" description="Nucleophile; methyl group acceptor" evidence="9">
    <location>
        <position position="115"/>
    </location>
</feature>
<dbReference type="Pfam" id="PF02870">
    <property type="entry name" value="Methyltransf_1N"/>
    <property type="match status" value="1"/>
</dbReference>
<dbReference type="Gene3D" id="1.10.10.10">
    <property type="entry name" value="Winged helix-like DNA-binding domain superfamily/Winged helix DNA-binding domain"/>
    <property type="match status" value="1"/>
</dbReference>
<dbReference type="OrthoDB" id="9802228at2"/>
<evidence type="ECO:0000256" key="9">
    <source>
        <dbReference type="HAMAP-Rule" id="MF_00772"/>
    </source>
</evidence>
<dbReference type="InterPro" id="IPR023546">
    <property type="entry name" value="MGMT"/>
</dbReference>
<evidence type="ECO:0000313" key="12">
    <source>
        <dbReference type="EMBL" id="SFS16116.1"/>
    </source>
</evidence>
<dbReference type="PROSITE" id="PS00374">
    <property type="entry name" value="MGMT"/>
    <property type="match status" value="1"/>
</dbReference>
<dbReference type="GO" id="GO:0005737">
    <property type="term" value="C:cytoplasm"/>
    <property type="evidence" value="ECO:0007669"/>
    <property type="project" value="UniProtKB-SubCell"/>
</dbReference>
<evidence type="ECO:0000256" key="7">
    <source>
        <dbReference type="ARBA" id="ARBA00023204"/>
    </source>
</evidence>
<dbReference type="NCBIfam" id="TIGR00589">
    <property type="entry name" value="ogt"/>
    <property type="match status" value="1"/>
</dbReference>
<evidence type="ECO:0000313" key="13">
    <source>
        <dbReference type="Proteomes" id="UP000198926"/>
    </source>
</evidence>
<comment type="catalytic activity">
    <reaction evidence="8 9">
        <text>a 6-O-methyl-2'-deoxyguanosine in DNA + L-cysteinyl-[protein] = S-methyl-L-cysteinyl-[protein] + a 2'-deoxyguanosine in DNA</text>
        <dbReference type="Rhea" id="RHEA:24000"/>
        <dbReference type="Rhea" id="RHEA-COMP:10131"/>
        <dbReference type="Rhea" id="RHEA-COMP:10132"/>
        <dbReference type="Rhea" id="RHEA-COMP:11367"/>
        <dbReference type="Rhea" id="RHEA-COMP:11368"/>
        <dbReference type="ChEBI" id="CHEBI:29950"/>
        <dbReference type="ChEBI" id="CHEBI:82612"/>
        <dbReference type="ChEBI" id="CHEBI:85445"/>
        <dbReference type="ChEBI" id="CHEBI:85448"/>
        <dbReference type="EC" id="2.1.1.63"/>
    </reaction>
</comment>
<evidence type="ECO:0000259" key="10">
    <source>
        <dbReference type="Pfam" id="PF01035"/>
    </source>
</evidence>
<sequence>MLICQSSPVGPLGADASDGAISALVWGRAGTLTEGQLFNQLSDEIARYFGGELTEFSVPLAPRGSAFQLRFYEALCAIPYGETRTYGDLAKTLGVTAQAIGQACGANPIPVLIPCHRVLAANGLGGYSGRGGIEAKVALLRLEGAAGLLI</sequence>
<evidence type="ECO:0000256" key="8">
    <source>
        <dbReference type="ARBA" id="ARBA00049348"/>
    </source>
</evidence>
<keyword evidence="6 9" id="KW-0227">DNA damage</keyword>
<organism evidence="12 13">
    <name type="scientific">Yoonia litorea</name>
    <dbReference type="NCBI Taxonomy" id="1123755"/>
    <lineage>
        <taxon>Bacteria</taxon>
        <taxon>Pseudomonadati</taxon>
        <taxon>Pseudomonadota</taxon>
        <taxon>Alphaproteobacteria</taxon>
        <taxon>Rhodobacterales</taxon>
        <taxon>Paracoccaceae</taxon>
        <taxon>Yoonia</taxon>
    </lineage>
</organism>
<dbReference type="GO" id="GO:0032259">
    <property type="term" value="P:methylation"/>
    <property type="evidence" value="ECO:0007669"/>
    <property type="project" value="UniProtKB-KW"/>
</dbReference>
<dbReference type="HAMAP" id="MF_00772">
    <property type="entry name" value="OGT"/>
    <property type="match status" value="1"/>
</dbReference>
<name>A0A1I6MK75_9RHOB</name>
<dbReference type="EMBL" id="FOZM01000001">
    <property type="protein sequence ID" value="SFS16116.1"/>
    <property type="molecule type" value="Genomic_DNA"/>
</dbReference>
<dbReference type="InterPro" id="IPR001497">
    <property type="entry name" value="MethylDNA_cys_MeTrfase_AS"/>
</dbReference>
<dbReference type="InterPro" id="IPR036388">
    <property type="entry name" value="WH-like_DNA-bd_sf"/>
</dbReference>
<dbReference type="InterPro" id="IPR036217">
    <property type="entry name" value="MethylDNA_cys_MeTrfase_DNAb"/>
</dbReference>